<dbReference type="Proteomes" id="UP000278609">
    <property type="component" value="Unassembled WGS sequence"/>
</dbReference>
<gene>
    <name evidence="1" type="ORF">EII40_06985</name>
</gene>
<name>A0A3P1XS89_TANFO</name>
<protein>
    <submittedName>
        <fullName evidence="1">DUF2262 domain-containing protein</fullName>
    </submittedName>
</protein>
<evidence type="ECO:0000313" key="1">
    <source>
        <dbReference type="EMBL" id="RRD60758.1"/>
    </source>
</evidence>
<organism evidence="1 2">
    <name type="scientific">Tannerella forsythia</name>
    <name type="common">Bacteroides forsythus</name>
    <dbReference type="NCBI Taxonomy" id="28112"/>
    <lineage>
        <taxon>Bacteria</taxon>
        <taxon>Pseudomonadati</taxon>
        <taxon>Bacteroidota</taxon>
        <taxon>Bacteroidia</taxon>
        <taxon>Bacteroidales</taxon>
        <taxon>Tannerellaceae</taxon>
        <taxon>Tannerella</taxon>
    </lineage>
</organism>
<accession>A0A3P1XS89</accession>
<comment type="caution">
    <text evidence="1">The sequence shown here is derived from an EMBL/GenBank/DDBJ whole genome shotgun (WGS) entry which is preliminary data.</text>
</comment>
<dbReference type="OrthoDB" id="87592at2"/>
<dbReference type="AlphaFoldDB" id="A0A3P1XS89"/>
<reference evidence="1 2" key="1">
    <citation type="submission" date="2018-11" db="EMBL/GenBank/DDBJ databases">
        <title>Genomes From Bacteria Associated with the Canine Oral Cavity: a Test Case for Automated Genome-Based Taxonomic Assignment.</title>
        <authorList>
            <person name="Coil D.A."/>
            <person name="Jospin G."/>
            <person name="Darling A.E."/>
            <person name="Wallis C."/>
            <person name="Davis I.J."/>
            <person name="Harris S."/>
            <person name="Eisen J.A."/>
            <person name="Holcombe L.J."/>
            <person name="O'Flynn C."/>
        </authorList>
    </citation>
    <scope>NUCLEOTIDE SEQUENCE [LARGE SCALE GENOMIC DNA]</scope>
    <source>
        <strain evidence="1 2">OH2617_COT-023</strain>
    </source>
</reference>
<evidence type="ECO:0000313" key="2">
    <source>
        <dbReference type="Proteomes" id="UP000278609"/>
    </source>
</evidence>
<sequence length="149" mass="17159">MKKSITILGEKFTLNDDEEYQGKISIWGRETEVWIETELEDDYENNIIERINWLNENRDAVISAFMKDNDHYVGVINEMIESGEFKADKPITEEDYANALFVRYLNIIESGDETEMTLDLDAEPDYLLGHLACMEISSDYKVECGGING</sequence>
<dbReference type="RefSeq" id="WP_124751554.1">
    <property type="nucleotide sequence ID" value="NZ_RQYS01000026.1"/>
</dbReference>
<proteinExistence type="predicted"/>
<dbReference type="EMBL" id="RQYS01000026">
    <property type="protein sequence ID" value="RRD60758.1"/>
    <property type="molecule type" value="Genomic_DNA"/>
</dbReference>